<proteinExistence type="predicted"/>
<evidence type="ECO:0000313" key="9">
    <source>
        <dbReference type="EMBL" id="CAF4155959.1"/>
    </source>
</evidence>
<evidence type="ECO:0000313" key="6">
    <source>
        <dbReference type="EMBL" id="CAF3385858.1"/>
    </source>
</evidence>
<keyword evidence="2" id="KW-0812">Transmembrane</keyword>
<dbReference type="Proteomes" id="UP000663865">
    <property type="component" value="Unassembled WGS sequence"/>
</dbReference>
<evidence type="ECO:0000313" key="15">
    <source>
        <dbReference type="Proteomes" id="UP000663873"/>
    </source>
</evidence>
<dbReference type="CDD" id="cd06257">
    <property type="entry name" value="DnaJ"/>
    <property type="match status" value="1"/>
</dbReference>
<dbReference type="EMBL" id="CAJOBP010001209">
    <property type="protein sequence ID" value="CAF4264037.1"/>
    <property type="molecule type" value="Genomic_DNA"/>
</dbReference>
<dbReference type="PANTHER" id="PTHR44825">
    <property type="match status" value="1"/>
</dbReference>
<dbReference type="EMBL" id="CAJNYV010000337">
    <property type="protein sequence ID" value="CAF3358108.1"/>
    <property type="molecule type" value="Genomic_DNA"/>
</dbReference>
<dbReference type="Proteomes" id="UP000663851">
    <property type="component" value="Unassembled WGS sequence"/>
</dbReference>
<dbReference type="InterPro" id="IPR036869">
    <property type="entry name" value="J_dom_sf"/>
</dbReference>
<evidence type="ECO:0000313" key="11">
    <source>
        <dbReference type="EMBL" id="CAF4453355.1"/>
    </source>
</evidence>
<dbReference type="EMBL" id="CAJNXB010004655">
    <property type="protein sequence ID" value="CAF3385858.1"/>
    <property type="molecule type" value="Genomic_DNA"/>
</dbReference>
<reference evidence="8" key="1">
    <citation type="submission" date="2021-02" db="EMBL/GenBank/DDBJ databases">
        <authorList>
            <person name="Nowell W R."/>
        </authorList>
    </citation>
    <scope>NUCLEOTIDE SEQUENCE</scope>
</reference>
<dbReference type="Proteomes" id="UP000663825">
    <property type="component" value="Unassembled WGS sequence"/>
</dbReference>
<keyword evidence="2" id="KW-0472">Membrane</keyword>
<dbReference type="Proteomes" id="UP000663862">
    <property type="component" value="Unassembled WGS sequence"/>
</dbReference>
<dbReference type="AlphaFoldDB" id="A0A818TD40"/>
<keyword evidence="15" id="KW-1185">Reference proteome</keyword>
<evidence type="ECO:0000313" key="12">
    <source>
        <dbReference type="EMBL" id="CAF4514318.1"/>
    </source>
</evidence>
<dbReference type="SMART" id="SM00271">
    <property type="entry name" value="DnaJ"/>
    <property type="match status" value="1"/>
</dbReference>
<accession>A0A818TD40</accession>
<feature type="domain" description="J" evidence="3">
    <location>
        <begin position="54"/>
        <end position="119"/>
    </location>
</feature>
<dbReference type="EMBL" id="CAJOBS010001515">
    <property type="protein sequence ID" value="CAF4738084.1"/>
    <property type="molecule type" value="Genomic_DNA"/>
</dbReference>
<dbReference type="PANTHER" id="PTHR44825:SF1">
    <property type="entry name" value="DNAJ HOMOLOG SUBFAMILY C MEMBER 4"/>
    <property type="match status" value="1"/>
</dbReference>
<comment type="caution">
    <text evidence="8">The sequence shown here is derived from an EMBL/GenBank/DDBJ whole genome shotgun (WGS) entry which is preliminary data.</text>
</comment>
<evidence type="ECO:0000313" key="8">
    <source>
        <dbReference type="EMBL" id="CAF3685339.1"/>
    </source>
</evidence>
<feature type="compositionally biased region" description="Polar residues" evidence="1">
    <location>
        <begin position="114"/>
        <end position="168"/>
    </location>
</feature>
<evidence type="ECO:0000313" key="4">
    <source>
        <dbReference type="EMBL" id="CAF3278052.1"/>
    </source>
</evidence>
<dbReference type="Proteomes" id="UP000663833">
    <property type="component" value="Unassembled WGS sequence"/>
</dbReference>
<evidence type="ECO:0000313" key="14">
    <source>
        <dbReference type="Proteomes" id="UP000663869"/>
    </source>
</evidence>
<evidence type="ECO:0000256" key="2">
    <source>
        <dbReference type="SAM" id="Phobius"/>
    </source>
</evidence>
<dbReference type="EMBL" id="CAJOBQ010001085">
    <property type="protein sequence ID" value="CAF4453355.1"/>
    <property type="molecule type" value="Genomic_DNA"/>
</dbReference>
<dbReference type="Proteomes" id="UP000663872">
    <property type="component" value="Unassembled WGS sequence"/>
</dbReference>
<dbReference type="EMBL" id="CAJOBR010000481">
    <property type="protein sequence ID" value="CAF4514318.1"/>
    <property type="molecule type" value="Genomic_DNA"/>
</dbReference>
<dbReference type="OrthoDB" id="376357at2759"/>
<dbReference type="Pfam" id="PF00226">
    <property type="entry name" value="DnaJ"/>
    <property type="match status" value="1"/>
</dbReference>
<dbReference type="Proteomes" id="UP000663838">
    <property type="component" value="Unassembled WGS sequence"/>
</dbReference>
<dbReference type="Gene3D" id="1.10.287.110">
    <property type="entry name" value="DnaJ domain"/>
    <property type="match status" value="1"/>
</dbReference>
<organism evidence="8 14">
    <name type="scientific">Rotaria socialis</name>
    <dbReference type="NCBI Taxonomy" id="392032"/>
    <lineage>
        <taxon>Eukaryota</taxon>
        <taxon>Metazoa</taxon>
        <taxon>Spiralia</taxon>
        <taxon>Gnathifera</taxon>
        <taxon>Rotifera</taxon>
        <taxon>Eurotatoria</taxon>
        <taxon>Bdelloidea</taxon>
        <taxon>Philodinida</taxon>
        <taxon>Philodinidae</taxon>
        <taxon>Rotaria</taxon>
    </lineage>
</organism>
<evidence type="ECO:0000313" key="7">
    <source>
        <dbReference type="EMBL" id="CAF3433423.1"/>
    </source>
</evidence>
<dbReference type="PRINTS" id="PR00625">
    <property type="entry name" value="JDOMAIN"/>
</dbReference>
<dbReference type="EMBL" id="CAJNYT010001851">
    <property type="protein sequence ID" value="CAF3433423.1"/>
    <property type="molecule type" value="Genomic_DNA"/>
</dbReference>
<dbReference type="EMBL" id="CAJOBO010000186">
    <property type="protein sequence ID" value="CAF4155959.1"/>
    <property type="molecule type" value="Genomic_DNA"/>
</dbReference>
<name>A0A818TD40_9BILA</name>
<protein>
    <recommendedName>
        <fullName evidence="3">J domain-containing protein</fullName>
    </recommendedName>
</protein>
<dbReference type="SUPFAM" id="SSF46565">
    <property type="entry name" value="Chaperone J-domain"/>
    <property type="match status" value="1"/>
</dbReference>
<feature type="region of interest" description="Disordered" evidence="1">
    <location>
        <begin position="114"/>
        <end position="171"/>
    </location>
</feature>
<evidence type="ECO:0000259" key="3">
    <source>
        <dbReference type="PROSITE" id="PS50076"/>
    </source>
</evidence>
<dbReference type="InterPro" id="IPR001623">
    <property type="entry name" value="DnaJ_domain"/>
</dbReference>
<dbReference type="Proteomes" id="UP000663869">
    <property type="component" value="Unassembled WGS sequence"/>
</dbReference>
<dbReference type="Proteomes" id="UP000663873">
    <property type="component" value="Unassembled WGS sequence"/>
</dbReference>
<evidence type="ECO:0000256" key="1">
    <source>
        <dbReference type="SAM" id="MobiDB-lite"/>
    </source>
</evidence>
<dbReference type="PROSITE" id="PS50076">
    <property type="entry name" value="DNAJ_2"/>
    <property type="match status" value="1"/>
</dbReference>
<dbReference type="InterPro" id="IPR052763">
    <property type="entry name" value="DnaJ_C4"/>
</dbReference>
<evidence type="ECO:0000313" key="5">
    <source>
        <dbReference type="EMBL" id="CAF3358108.1"/>
    </source>
</evidence>
<dbReference type="EMBL" id="CAJNYD010000596">
    <property type="protein sequence ID" value="CAF3278052.1"/>
    <property type="molecule type" value="Genomic_DNA"/>
</dbReference>
<feature type="transmembrane region" description="Helical" evidence="2">
    <location>
        <begin position="211"/>
        <end position="231"/>
    </location>
</feature>
<evidence type="ECO:0000313" key="13">
    <source>
        <dbReference type="EMBL" id="CAF4738084.1"/>
    </source>
</evidence>
<keyword evidence="2" id="KW-1133">Transmembrane helix</keyword>
<dbReference type="EMBL" id="CAJNYU010003599">
    <property type="protein sequence ID" value="CAF3685339.1"/>
    <property type="molecule type" value="Genomic_DNA"/>
</dbReference>
<evidence type="ECO:0000313" key="10">
    <source>
        <dbReference type="EMBL" id="CAF4264037.1"/>
    </source>
</evidence>
<gene>
    <name evidence="8" type="ORF">FME351_LOCUS26662</name>
    <name evidence="7" type="ORF">GRG538_LOCUS12861</name>
    <name evidence="9" type="ORF">HFQ381_LOCUS4651</name>
    <name evidence="5" type="ORF">KIK155_LOCUS4233</name>
    <name evidence="4" type="ORF">LUA448_LOCUS6360</name>
    <name evidence="12" type="ORF">QYT958_LOCUS5710</name>
    <name evidence="6" type="ORF">TIS948_LOCUS26376</name>
    <name evidence="13" type="ORF">TOA249_LOCUS19432</name>
    <name evidence="11" type="ORF">TSG867_LOCUS17175</name>
    <name evidence="10" type="ORF">UJA718_LOCUS10346</name>
</gene>
<dbReference type="Proteomes" id="UP000663848">
    <property type="component" value="Unassembled WGS sequence"/>
</dbReference>
<sequence length="283" mass="33383">MLRNSQQYYLLTKRSRRSERLHPYGFLIISNFQPNRSFVLTKGRYKKPDLNARNYYDILGIESTATQKEIRKAFLKLSKEYHPDSNATDKSLHSKFVKINEAFSILSKQSTRTTYDQNLNPSTTSRYRPHSEQYSSPRQQPYGSPFDWTSTNSSDRGANQQRWNTNESDWGPPKFDKTFFDMLRRKMEQDRKRANEHSFRSSSSSALAHRYFGPFSIISFLIGFGILLHALQWRIARYSDPTFAVDPRTRSYHAYREWQRLSALEGAESIPMRDSSKRREEEK</sequence>